<dbReference type="GO" id="GO:0035556">
    <property type="term" value="P:intracellular signal transduction"/>
    <property type="evidence" value="ECO:0007669"/>
    <property type="project" value="InterPro"/>
</dbReference>
<dbReference type="InterPro" id="IPR052233">
    <property type="entry name" value="Rho-type_GEFs"/>
</dbReference>
<dbReference type="CDD" id="cd00160">
    <property type="entry name" value="RhoGEF"/>
    <property type="match status" value="2"/>
</dbReference>
<dbReference type="SMART" id="SM00036">
    <property type="entry name" value="CNH"/>
    <property type="match status" value="1"/>
</dbReference>
<dbReference type="EMBL" id="KN881696">
    <property type="protein sequence ID" value="KIY49932.1"/>
    <property type="molecule type" value="Genomic_DNA"/>
</dbReference>
<dbReference type="InterPro" id="IPR000591">
    <property type="entry name" value="DEP_dom"/>
</dbReference>
<keyword evidence="8" id="KW-1185">Reference proteome</keyword>
<dbReference type="SUPFAM" id="SSF50729">
    <property type="entry name" value="PH domain-like"/>
    <property type="match status" value="1"/>
</dbReference>
<feature type="domain" description="PH" evidence="3">
    <location>
        <begin position="635"/>
        <end position="783"/>
    </location>
</feature>
<dbReference type="SMART" id="SM00233">
    <property type="entry name" value="PH"/>
    <property type="match status" value="1"/>
</dbReference>
<evidence type="ECO:0000313" key="7">
    <source>
        <dbReference type="EMBL" id="KIY49932.1"/>
    </source>
</evidence>
<dbReference type="Pfam" id="PF00780">
    <property type="entry name" value="CNH"/>
    <property type="match status" value="1"/>
</dbReference>
<dbReference type="PANTHER" id="PTHR46572:SF1">
    <property type="entry name" value="RHO1 GUANINE NUCLEOTIDE EXCHANGE FACTOR TUS1"/>
    <property type="match status" value="1"/>
</dbReference>
<dbReference type="Pfam" id="PF00621">
    <property type="entry name" value="RhoGEF"/>
    <property type="match status" value="2"/>
</dbReference>
<keyword evidence="2" id="KW-0344">Guanine-nucleotide releasing factor</keyword>
<evidence type="ECO:0000313" key="8">
    <source>
        <dbReference type="Proteomes" id="UP000054144"/>
    </source>
</evidence>
<feature type="domain" description="DEP" evidence="5">
    <location>
        <begin position="21"/>
        <end position="102"/>
    </location>
</feature>
<evidence type="ECO:0000256" key="2">
    <source>
        <dbReference type="ARBA" id="ARBA00022658"/>
    </source>
</evidence>
<dbReference type="InterPro" id="IPR011993">
    <property type="entry name" value="PH-like_dom_sf"/>
</dbReference>
<feature type="domain" description="CNH" evidence="6">
    <location>
        <begin position="826"/>
        <end position="1138"/>
    </location>
</feature>
<dbReference type="SUPFAM" id="SSF48065">
    <property type="entry name" value="DBL homology domain (DH-domain)"/>
    <property type="match status" value="2"/>
</dbReference>
<organism evidence="7 8">
    <name type="scientific">Fistulina hepatica ATCC 64428</name>
    <dbReference type="NCBI Taxonomy" id="1128425"/>
    <lineage>
        <taxon>Eukaryota</taxon>
        <taxon>Fungi</taxon>
        <taxon>Dikarya</taxon>
        <taxon>Basidiomycota</taxon>
        <taxon>Agaricomycotina</taxon>
        <taxon>Agaricomycetes</taxon>
        <taxon>Agaricomycetidae</taxon>
        <taxon>Agaricales</taxon>
        <taxon>Fistulinaceae</taxon>
        <taxon>Fistulina</taxon>
    </lineage>
</organism>
<dbReference type="PANTHER" id="PTHR46572">
    <property type="entry name" value="RHO1 GDP-GTP EXCHANGE PROTEIN 1-RELATED"/>
    <property type="match status" value="1"/>
</dbReference>
<dbReference type="InterPro" id="IPR000219">
    <property type="entry name" value="DH_dom"/>
</dbReference>
<reference evidence="7 8" key="1">
    <citation type="journal article" date="2015" name="Fungal Genet. Biol.">
        <title>Evolution of novel wood decay mechanisms in Agaricales revealed by the genome sequences of Fistulina hepatica and Cylindrobasidium torrendii.</title>
        <authorList>
            <person name="Floudas D."/>
            <person name="Held B.W."/>
            <person name="Riley R."/>
            <person name="Nagy L.G."/>
            <person name="Koehler G."/>
            <person name="Ransdell A.S."/>
            <person name="Younus H."/>
            <person name="Chow J."/>
            <person name="Chiniquy J."/>
            <person name="Lipzen A."/>
            <person name="Tritt A."/>
            <person name="Sun H."/>
            <person name="Haridas S."/>
            <person name="LaButti K."/>
            <person name="Ohm R.A."/>
            <person name="Kues U."/>
            <person name="Blanchette R.A."/>
            <person name="Grigoriev I.V."/>
            <person name="Minto R.E."/>
            <person name="Hibbett D.S."/>
        </authorList>
    </citation>
    <scope>NUCLEOTIDE SEQUENCE [LARGE SCALE GENOMIC DNA]</scope>
    <source>
        <strain evidence="7 8">ATCC 64428</strain>
    </source>
</reference>
<dbReference type="Gene3D" id="2.30.29.30">
    <property type="entry name" value="Pleckstrin-homology domain (PH domain)/Phosphotyrosine-binding domain (PTB)"/>
    <property type="match status" value="1"/>
</dbReference>
<proteinExistence type="predicted"/>
<evidence type="ECO:0000259" key="5">
    <source>
        <dbReference type="PROSITE" id="PS50186"/>
    </source>
</evidence>
<keyword evidence="1" id="KW-0597">Phosphoprotein</keyword>
<dbReference type="AlphaFoldDB" id="A0A0D7AEY6"/>
<dbReference type="Gene3D" id="1.10.10.10">
    <property type="entry name" value="Winged helix-like DNA-binding domain superfamily/Winged helix DNA-binding domain"/>
    <property type="match status" value="1"/>
</dbReference>
<dbReference type="OrthoDB" id="2272012at2759"/>
<evidence type="ECO:0000256" key="1">
    <source>
        <dbReference type="ARBA" id="ARBA00022553"/>
    </source>
</evidence>
<dbReference type="SMART" id="SM00325">
    <property type="entry name" value="RhoGEF"/>
    <property type="match status" value="2"/>
</dbReference>
<dbReference type="InterPro" id="IPR036388">
    <property type="entry name" value="WH-like_DNA-bd_sf"/>
</dbReference>
<feature type="non-terminal residue" evidence="7">
    <location>
        <position position="1"/>
    </location>
</feature>
<dbReference type="InterPro" id="IPR001849">
    <property type="entry name" value="PH_domain"/>
</dbReference>
<dbReference type="SMART" id="SM00049">
    <property type="entry name" value="DEP"/>
    <property type="match status" value="1"/>
</dbReference>
<feature type="domain" description="DH" evidence="4">
    <location>
        <begin position="409"/>
        <end position="600"/>
    </location>
</feature>
<sequence>WDSDPEQFINFSLLSHLSVLLRDKVPRGTHVKGSIPYPRAFTGKDIVSTIQSQIQNACFGVGDRRLALQVARSLQNQLFFYEVEWGSRELRDGVEDVYMFLDDAEDTRIEREELPNGVVTLLTKCYAPDCSDEARCYSYSCPRKGITAGLKEEAAAAEVVEKEWQDTVSPALLASLSPKEIRRQTIIFKLIAREEAYLRDLDTVESVFIRPLLNASPPVVENPAEFVEAIFSNISELRGCNHRLLEVLCVRQREHAPLIRMTGDIFLEAATEFRFVYPVYMGNHSMAEKRLKDELDTNSKFRLFIEQRSRQYTRDGDGPRLDLRHFLNRPVEHLQRYPFLLEALYHETESNNADGDFLMEALQSIRKLQSMAQLRTFQLAMGLGPSAKWEWHDLVTPDIRRLLTKEECKRQAIIFELIKTEMAYVRDLELLTTLYMHPLCNAEPAIIPSDRLQQFTVDVFHNHTELYFHHRKFLDKLHEIQREEHPRIYSITAVVFDAVLNFREAYLEYVPNYPIAHYRIDEEIAKNAAFAAFIEQCLRHPDSQRLHMKHFISRPIPRLQRYELLLKGILEQTPASHPDRQDIPQVIELLSALCKETEPGVTSAKQKVELWQYNSKLIFKAGESVNMDLLNENRSLIYTGKLLRQPDNSGLRGNDWQELFVLVFDNYFVMTRQKDKDDATKYHVYRRPIPLDLMTLVNFTDPPTQRGAGLLRNLRGARDGSVRDLDTSLGTGNGLRTTDTTDSRSLYPFTLHHNGRLGGTVILYAESAQARTEWKQKLEEALGLRNIVQESNKVFEVELLSTETFLVPSMSSMNTTPAWGHEGSITGKVTCSVPFNTPDGRGLVAIGCEEGVWIGYRHDSRSLRRVLHVKMVTQCAMLEDFGLFLVCADKALFAYHIEALVPSTLHSSQTMQTPQKLNGSREVAFFSVGAINGRTLVIYVKKKGVTASNFYVLEPVIDKINEKAKTTTGGLGSRLFRAPRSDWFRSYREFILPSEAFDIVFLKARIAILCAKGFEIMDLAEYLKSVSIPVKEDSRLAALSKRLDSCRPLGMFRSTDDEFLLCYDGKQFGVYVDKHGEPSRNGVTVEWEGTAEHVAFHPPYILLFDTRFIEIRRVETGLLTQIIPGNDVRCIWDGRGLNSNYFPTLGDGQDAIIQEARVHGAMNAPEPPPVPGLRSSKPSVQHVFELIPTIPLYLPGSLASPSNMMMYYPQSSSPPHSPTLQPVR</sequence>
<name>A0A0D7AEY6_9AGAR</name>
<feature type="domain" description="DH" evidence="4">
    <location>
        <begin position="182"/>
        <end position="375"/>
    </location>
</feature>
<dbReference type="PROSITE" id="PS50003">
    <property type="entry name" value="PH_DOMAIN"/>
    <property type="match status" value="1"/>
</dbReference>
<protein>
    <submittedName>
        <fullName evidence="7">Dbl homology domain-containing protein</fullName>
    </submittedName>
</protein>
<dbReference type="InterPro" id="IPR035899">
    <property type="entry name" value="DBL_dom_sf"/>
</dbReference>
<gene>
    <name evidence="7" type="ORF">FISHEDRAFT_40289</name>
</gene>
<dbReference type="PROSITE" id="PS50186">
    <property type="entry name" value="DEP"/>
    <property type="match status" value="1"/>
</dbReference>
<evidence type="ECO:0000259" key="3">
    <source>
        <dbReference type="PROSITE" id="PS50003"/>
    </source>
</evidence>
<accession>A0A0D7AEY6</accession>
<evidence type="ECO:0000259" key="6">
    <source>
        <dbReference type="PROSITE" id="PS50219"/>
    </source>
</evidence>
<dbReference type="Pfam" id="PF15405">
    <property type="entry name" value="PH_5"/>
    <property type="match status" value="1"/>
</dbReference>
<evidence type="ECO:0000259" key="4">
    <source>
        <dbReference type="PROSITE" id="PS50010"/>
    </source>
</evidence>
<dbReference type="PROSITE" id="PS50219">
    <property type="entry name" value="CNH"/>
    <property type="match status" value="1"/>
</dbReference>
<dbReference type="GO" id="GO:0005085">
    <property type="term" value="F:guanyl-nucleotide exchange factor activity"/>
    <property type="evidence" value="ECO:0007669"/>
    <property type="project" value="UniProtKB-KW"/>
</dbReference>
<dbReference type="InterPro" id="IPR041675">
    <property type="entry name" value="PH_5"/>
</dbReference>
<dbReference type="Gene3D" id="1.20.900.10">
    <property type="entry name" value="Dbl homology (DH) domain"/>
    <property type="match status" value="2"/>
</dbReference>
<dbReference type="Proteomes" id="UP000054144">
    <property type="component" value="Unassembled WGS sequence"/>
</dbReference>
<dbReference type="InterPro" id="IPR001180">
    <property type="entry name" value="CNH_dom"/>
</dbReference>
<dbReference type="PROSITE" id="PS50010">
    <property type="entry name" value="DH_2"/>
    <property type="match status" value="2"/>
</dbReference>